<sequence length="59" mass="7104">MKYLGFLDETKTLTIPLIEHEVPEETVPAAFVERFVVFMDDLFDNIFWKSYYENIKKNK</sequence>
<proteinExistence type="predicted"/>
<evidence type="ECO:0000313" key="1">
    <source>
        <dbReference type="EMBL" id="QHU10841.1"/>
    </source>
</evidence>
<reference evidence="1" key="1">
    <citation type="journal article" date="2020" name="Nature">
        <title>Giant virus diversity and host interactions through global metagenomics.</title>
        <authorList>
            <person name="Schulz F."/>
            <person name="Roux S."/>
            <person name="Paez-Espino D."/>
            <person name="Jungbluth S."/>
            <person name="Walsh D.A."/>
            <person name="Denef V.J."/>
            <person name="McMahon K.D."/>
            <person name="Konstantinidis K.T."/>
            <person name="Eloe-Fadrosh E.A."/>
            <person name="Kyrpides N.C."/>
            <person name="Woyke T."/>
        </authorList>
    </citation>
    <scope>NUCLEOTIDE SEQUENCE</scope>
    <source>
        <strain evidence="1">GVMAG-S-1101165-83</strain>
    </source>
</reference>
<dbReference type="EMBL" id="MN740772">
    <property type="protein sequence ID" value="QHU10841.1"/>
    <property type="molecule type" value="Genomic_DNA"/>
</dbReference>
<accession>A0A6C0K113</accession>
<dbReference type="AlphaFoldDB" id="A0A6C0K113"/>
<protein>
    <submittedName>
        <fullName evidence="1">Uncharacterized protein</fullName>
    </submittedName>
</protein>
<organism evidence="1">
    <name type="scientific">viral metagenome</name>
    <dbReference type="NCBI Taxonomy" id="1070528"/>
    <lineage>
        <taxon>unclassified sequences</taxon>
        <taxon>metagenomes</taxon>
        <taxon>organismal metagenomes</taxon>
    </lineage>
</organism>
<name>A0A6C0K113_9ZZZZ</name>